<accession>A0A6J5RND3</accession>
<dbReference type="EMBL" id="LR797076">
    <property type="protein sequence ID" value="CAB4185279.1"/>
    <property type="molecule type" value="Genomic_DNA"/>
</dbReference>
<proteinExistence type="predicted"/>
<dbReference type="CDD" id="cd02947">
    <property type="entry name" value="TRX_family"/>
    <property type="match status" value="1"/>
</dbReference>
<dbReference type="EMBL" id="LR797198">
    <property type="protein sequence ID" value="CAB4193755.1"/>
    <property type="molecule type" value="Genomic_DNA"/>
</dbReference>
<evidence type="ECO:0000313" key="2">
    <source>
        <dbReference type="EMBL" id="CAB4185279.1"/>
    </source>
</evidence>
<organism evidence="3">
    <name type="scientific">uncultured Caudovirales phage</name>
    <dbReference type="NCBI Taxonomy" id="2100421"/>
    <lineage>
        <taxon>Viruses</taxon>
        <taxon>Duplodnaviria</taxon>
        <taxon>Heunggongvirae</taxon>
        <taxon>Uroviricota</taxon>
        <taxon>Caudoviricetes</taxon>
        <taxon>Peduoviridae</taxon>
        <taxon>Maltschvirus</taxon>
        <taxon>Maltschvirus maltsch</taxon>
    </lineage>
</organism>
<feature type="domain" description="Thioredoxin" evidence="1">
    <location>
        <begin position="1"/>
        <end position="98"/>
    </location>
</feature>
<dbReference type="InterPro" id="IPR013766">
    <property type="entry name" value="Thioredoxin_domain"/>
</dbReference>
<evidence type="ECO:0000259" key="1">
    <source>
        <dbReference type="PROSITE" id="PS51352"/>
    </source>
</evidence>
<dbReference type="PANTHER" id="PTHR10438">
    <property type="entry name" value="THIOREDOXIN"/>
    <property type="match status" value="1"/>
</dbReference>
<dbReference type="Pfam" id="PF00085">
    <property type="entry name" value="Thioredoxin"/>
    <property type="match status" value="1"/>
</dbReference>
<dbReference type="SUPFAM" id="SSF52833">
    <property type="entry name" value="Thioredoxin-like"/>
    <property type="match status" value="1"/>
</dbReference>
<dbReference type="InterPro" id="IPR036249">
    <property type="entry name" value="Thioredoxin-like_sf"/>
</dbReference>
<dbReference type="PROSITE" id="PS51352">
    <property type="entry name" value="THIOREDOXIN_2"/>
    <property type="match status" value="1"/>
</dbReference>
<gene>
    <name evidence="2" type="ORF">UFOVP1119_24</name>
    <name evidence="3" type="ORF">UFOVP1238_141</name>
</gene>
<sequence>MLKITNDVSEFQAEDECVVYFTADWCNPCKQLKPHYGRVSVIDPETNYYLVDVDKIDPKMVQLYSIQSIPQVFVMQKGKITETITSRTTETILEELGK</sequence>
<protein>
    <submittedName>
        <fullName evidence="3">Thioredoxin</fullName>
    </submittedName>
</protein>
<dbReference type="PANTHER" id="PTHR10438:SF405">
    <property type="entry name" value="THIOREDOXIN DOMAIN-CONTAINING PROTEIN"/>
    <property type="match status" value="1"/>
</dbReference>
<evidence type="ECO:0000313" key="3">
    <source>
        <dbReference type="EMBL" id="CAB4193755.1"/>
    </source>
</evidence>
<reference evidence="3" key="1">
    <citation type="submission" date="2020-05" db="EMBL/GenBank/DDBJ databases">
        <authorList>
            <person name="Chiriac C."/>
            <person name="Salcher M."/>
            <person name="Ghai R."/>
            <person name="Kavagutti S V."/>
        </authorList>
    </citation>
    <scope>NUCLEOTIDE SEQUENCE</scope>
</reference>
<dbReference type="Gene3D" id="3.40.30.10">
    <property type="entry name" value="Glutaredoxin"/>
    <property type="match status" value="1"/>
</dbReference>
<dbReference type="InterPro" id="IPR050620">
    <property type="entry name" value="Thioredoxin_H-type-like"/>
</dbReference>
<name>A0A6J5RND3_9CAUD</name>